<feature type="region of interest" description="Disordered" evidence="13">
    <location>
        <begin position="108"/>
        <end position="197"/>
    </location>
</feature>
<keyword evidence="11" id="KW-0539">Nucleus</keyword>
<dbReference type="AlphaFoldDB" id="A0A8W8NX24"/>
<dbReference type="InterPro" id="IPR036236">
    <property type="entry name" value="Znf_C2H2_sf"/>
</dbReference>
<evidence type="ECO:0000256" key="6">
    <source>
        <dbReference type="ARBA" id="ARBA00022771"/>
    </source>
</evidence>
<dbReference type="GO" id="GO:0001227">
    <property type="term" value="F:DNA-binding transcription repressor activity, RNA polymerase II-specific"/>
    <property type="evidence" value="ECO:0007669"/>
    <property type="project" value="TreeGrafter"/>
</dbReference>
<dbReference type="PROSITE" id="PS00028">
    <property type="entry name" value="ZINC_FINGER_C2H2_1"/>
    <property type="match status" value="12"/>
</dbReference>
<evidence type="ECO:0000256" key="11">
    <source>
        <dbReference type="ARBA" id="ARBA00023242"/>
    </source>
</evidence>
<keyword evidence="4" id="KW-0479">Metal-binding</keyword>
<evidence type="ECO:0000256" key="12">
    <source>
        <dbReference type="PROSITE-ProRule" id="PRU00042"/>
    </source>
</evidence>
<feature type="compositionally biased region" description="Polar residues" evidence="13">
    <location>
        <begin position="141"/>
        <end position="159"/>
    </location>
</feature>
<comment type="subcellular location">
    <subcellularLocation>
        <location evidence="2">Nucleus</location>
    </subcellularLocation>
</comment>
<evidence type="ECO:0000256" key="4">
    <source>
        <dbReference type="ARBA" id="ARBA00022723"/>
    </source>
</evidence>
<dbReference type="Pfam" id="PF13465">
    <property type="entry name" value="zf-H2C2_2"/>
    <property type="match status" value="1"/>
</dbReference>
<dbReference type="GO" id="GO:0000978">
    <property type="term" value="F:RNA polymerase II cis-regulatory region sequence-specific DNA binding"/>
    <property type="evidence" value="ECO:0007669"/>
    <property type="project" value="TreeGrafter"/>
</dbReference>
<evidence type="ECO:0000256" key="10">
    <source>
        <dbReference type="ARBA" id="ARBA00023163"/>
    </source>
</evidence>
<dbReference type="PROSITE" id="PS50157">
    <property type="entry name" value="ZINC_FINGER_C2H2_2"/>
    <property type="match status" value="12"/>
</dbReference>
<feature type="compositionally biased region" description="Basic and acidic residues" evidence="13">
    <location>
        <begin position="37"/>
        <end position="55"/>
    </location>
</feature>
<feature type="region of interest" description="Disordered" evidence="13">
    <location>
        <begin position="213"/>
        <end position="250"/>
    </location>
</feature>
<organism evidence="15 16">
    <name type="scientific">Magallana gigas</name>
    <name type="common">Pacific oyster</name>
    <name type="synonym">Crassostrea gigas</name>
    <dbReference type="NCBI Taxonomy" id="29159"/>
    <lineage>
        <taxon>Eukaryota</taxon>
        <taxon>Metazoa</taxon>
        <taxon>Spiralia</taxon>
        <taxon>Lophotrochozoa</taxon>
        <taxon>Mollusca</taxon>
        <taxon>Bivalvia</taxon>
        <taxon>Autobranchia</taxon>
        <taxon>Pteriomorphia</taxon>
        <taxon>Ostreida</taxon>
        <taxon>Ostreoidea</taxon>
        <taxon>Ostreidae</taxon>
        <taxon>Magallana</taxon>
    </lineage>
</organism>
<name>A0A8W8NX24_MAGGI</name>
<dbReference type="GO" id="GO:0005654">
    <property type="term" value="C:nucleoplasm"/>
    <property type="evidence" value="ECO:0007669"/>
    <property type="project" value="TreeGrafter"/>
</dbReference>
<feature type="domain" description="C2H2-type" evidence="14">
    <location>
        <begin position="545"/>
        <end position="572"/>
    </location>
</feature>
<evidence type="ECO:0000256" key="2">
    <source>
        <dbReference type="ARBA" id="ARBA00004123"/>
    </source>
</evidence>
<keyword evidence="8" id="KW-0805">Transcription regulation</keyword>
<sequence length="730" mass="84457">MLHFSASTLGSTWVYRFEKDDKQLKILSFEREEGKELCHKRDMENTEEPKEDLGKDGNLTLDHVCNNSSLDSKYGHKDRQDVNLSIGQKKGEKSSYNKKRSEHFMQVEFGDSSAFEIRQTPTDNTTTSNQQENDSEKHGKQQTPVSRVNAIDNSQSNVWGSEKDKECQDEAENTSATQLQKTINSDREPAIETSSKKRTINMIVSDILKSKETVDKEKSDDVHSKDGSGSEDTRRETQPKKRRKARNPVNLAYSEDSQGIAEDLLFDKDDNFNCEVCFASFSRHIDLAEHYMLHKDEEGYNYIFNGKTFETTPDQQSFIESYLYSKMKEKSSVHEDGPDEFYQNIPVNQDNDDYSNQSAMEEGSEMIKSESENPLQCDYCDKAFSSTLLLKRHISVHTGERPHKCDVCGKTFNLPHHLKTHARIHTNVRPYKCDVCGRAFNESSSLKRHTRIHAKERPYIYICDVCGKTFNEPHNLRTHLRIHSDVKPYTCGVCKKAFIRQQTLKNHMRIHTDERPYKCEVCEKAFKELHHLKIHVRIHTDIRPYKCDICEKTFNERSSLKRHIRIHTGEKPYKCSLCDKAFNHNESLKIHLRHHTGERPFRCDICDKTFTDPKNYKSHQKTHSSKLKFKCESCDKSFSEEARMWQHMRIHSGDLPFKCMICGKTFNQSSSLKRHLKTLHPGINLSDKSLFPSIPVESDEDEDLDEEDIADVVNEPPETSATFPVGVEKA</sequence>
<evidence type="ECO:0000256" key="5">
    <source>
        <dbReference type="ARBA" id="ARBA00022737"/>
    </source>
</evidence>
<feature type="domain" description="C2H2-type" evidence="14">
    <location>
        <begin position="461"/>
        <end position="488"/>
    </location>
</feature>
<protein>
    <recommendedName>
        <fullName evidence="14">C2H2-type domain-containing protein</fullName>
    </recommendedName>
</protein>
<dbReference type="PANTHER" id="PTHR24399:SF23">
    <property type="entry name" value="C2H2-TYPE DOMAIN-CONTAINING PROTEIN"/>
    <property type="match status" value="1"/>
</dbReference>
<feature type="compositionally biased region" description="Polar residues" evidence="13">
    <location>
        <begin position="119"/>
        <end position="132"/>
    </location>
</feature>
<feature type="domain" description="C2H2-type" evidence="14">
    <location>
        <begin position="601"/>
        <end position="628"/>
    </location>
</feature>
<evidence type="ECO:0000259" key="14">
    <source>
        <dbReference type="PROSITE" id="PS50157"/>
    </source>
</evidence>
<dbReference type="Proteomes" id="UP000005408">
    <property type="component" value="Unassembled WGS sequence"/>
</dbReference>
<keyword evidence="7" id="KW-0862">Zinc</keyword>
<dbReference type="Pfam" id="PF00096">
    <property type="entry name" value="zf-C2H2"/>
    <property type="match status" value="9"/>
</dbReference>
<dbReference type="InterPro" id="IPR013087">
    <property type="entry name" value="Znf_C2H2_type"/>
</dbReference>
<keyword evidence="10" id="KW-0804">Transcription</keyword>
<evidence type="ECO:0000313" key="16">
    <source>
        <dbReference type="Proteomes" id="UP000005408"/>
    </source>
</evidence>
<dbReference type="Gene3D" id="3.30.160.60">
    <property type="entry name" value="Classic Zinc Finger"/>
    <property type="match status" value="11"/>
</dbReference>
<evidence type="ECO:0000256" key="9">
    <source>
        <dbReference type="ARBA" id="ARBA00023125"/>
    </source>
</evidence>
<dbReference type="GO" id="GO:0008270">
    <property type="term" value="F:zinc ion binding"/>
    <property type="evidence" value="ECO:0007669"/>
    <property type="project" value="UniProtKB-KW"/>
</dbReference>
<accession>A0A8W8NX24</accession>
<dbReference type="FunFam" id="3.30.160.60:FF:001485">
    <property type="entry name" value="Krueppel-related zinc finger protein"/>
    <property type="match status" value="1"/>
</dbReference>
<evidence type="ECO:0000256" key="1">
    <source>
        <dbReference type="ARBA" id="ARBA00003767"/>
    </source>
</evidence>
<dbReference type="FunFam" id="3.30.160.60:FF:000771">
    <property type="entry name" value="zinc finger protein 648"/>
    <property type="match status" value="2"/>
</dbReference>
<dbReference type="FunFam" id="3.30.160.60:FF:000325">
    <property type="entry name" value="ZFP90 zinc finger protein"/>
    <property type="match status" value="2"/>
</dbReference>
<keyword evidence="16" id="KW-1185">Reference proteome</keyword>
<dbReference type="PANTHER" id="PTHR24399">
    <property type="entry name" value="ZINC FINGER AND BTB DOMAIN-CONTAINING"/>
    <property type="match status" value="1"/>
</dbReference>
<feature type="domain" description="C2H2-type" evidence="14">
    <location>
        <begin position="573"/>
        <end position="600"/>
    </location>
</feature>
<feature type="domain" description="C2H2-type" evidence="14">
    <location>
        <begin position="629"/>
        <end position="656"/>
    </location>
</feature>
<evidence type="ECO:0000256" key="7">
    <source>
        <dbReference type="ARBA" id="ARBA00022833"/>
    </source>
</evidence>
<feature type="domain" description="C2H2-type" evidence="14">
    <location>
        <begin position="489"/>
        <end position="516"/>
    </location>
</feature>
<evidence type="ECO:0000256" key="13">
    <source>
        <dbReference type="SAM" id="MobiDB-lite"/>
    </source>
</evidence>
<keyword evidence="6 12" id="KW-0863">Zinc-finger</keyword>
<feature type="compositionally biased region" description="Polar residues" evidence="13">
    <location>
        <begin position="173"/>
        <end position="183"/>
    </location>
</feature>
<dbReference type="FunFam" id="3.30.160.60:FF:000065">
    <property type="entry name" value="B-cell CLL/lymphoma 6, member B"/>
    <property type="match status" value="1"/>
</dbReference>
<evidence type="ECO:0000256" key="3">
    <source>
        <dbReference type="ARBA" id="ARBA00006991"/>
    </source>
</evidence>
<feature type="domain" description="C2H2-type" evidence="14">
    <location>
        <begin position="375"/>
        <end position="402"/>
    </location>
</feature>
<keyword evidence="9" id="KW-0238">DNA-binding</keyword>
<dbReference type="FunFam" id="3.30.160.60:FF:000446">
    <property type="entry name" value="Zinc finger protein"/>
    <property type="match status" value="1"/>
</dbReference>
<dbReference type="EnsemblMetazoa" id="G897.1">
    <property type="protein sequence ID" value="G897.1:cds"/>
    <property type="gene ID" value="G897"/>
</dbReference>
<reference evidence="15" key="1">
    <citation type="submission" date="2022-08" db="UniProtKB">
        <authorList>
            <consortium name="EnsemblMetazoa"/>
        </authorList>
    </citation>
    <scope>IDENTIFICATION</scope>
    <source>
        <strain evidence="15">05x7-T-G4-1.051#20</strain>
    </source>
</reference>
<evidence type="ECO:0000313" key="15">
    <source>
        <dbReference type="EnsemblMetazoa" id="G897.1:cds"/>
    </source>
</evidence>
<feature type="domain" description="C2H2-type" evidence="14">
    <location>
        <begin position="403"/>
        <end position="430"/>
    </location>
</feature>
<feature type="compositionally biased region" description="Basic and acidic residues" evidence="13">
    <location>
        <begin position="213"/>
        <end position="239"/>
    </location>
</feature>
<proteinExistence type="inferred from homology"/>
<feature type="domain" description="C2H2-type" evidence="14">
    <location>
        <begin position="272"/>
        <end position="299"/>
    </location>
</feature>
<comment type="similarity">
    <text evidence="3">Belongs to the krueppel C2H2-type zinc-finger protein family.</text>
</comment>
<keyword evidence="5" id="KW-0677">Repeat</keyword>
<dbReference type="FunFam" id="3.30.160.60:FF:000226">
    <property type="entry name" value="Zinc finger protein 236 variant"/>
    <property type="match status" value="1"/>
</dbReference>
<evidence type="ECO:0000256" key="8">
    <source>
        <dbReference type="ARBA" id="ARBA00023015"/>
    </source>
</evidence>
<comment type="function">
    <text evidence="1">May be involved in transcriptional regulation.</text>
</comment>
<feature type="region of interest" description="Disordered" evidence="13">
    <location>
        <begin position="37"/>
        <end position="60"/>
    </location>
</feature>
<dbReference type="FunFam" id="3.30.160.60:FF:001289">
    <property type="entry name" value="Zinc finger protein 574"/>
    <property type="match status" value="1"/>
</dbReference>
<dbReference type="SMART" id="SM00355">
    <property type="entry name" value="ZnF_C2H2"/>
    <property type="match status" value="12"/>
</dbReference>
<feature type="domain" description="C2H2-type" evidence="14">
    <location>
        <begin position="431"/>
        <end position="458"/>
    </location>
</feature>
<feature type="domain" description="C2H2-type" evidence="14">
    <location>
        <begin position="657"/>
        <end position="685"/>
    </location>
</feature>
<dbReference type="SUPFAM" id="SSF57667">
    <property type="entry name" value="beta-beta-alpha zinc fingers"/>
    <property type="match status" value="7"/>
</dbReference>
<feature type="domain" description="C2H2-type" evidence="14">
    <location>
        <begin position="517"/>
        <end position="544"/>
    </location>
</feature>